<sequence length="426" mass="45748">MSSNSRSLHVESSSTSISNDDVAVADRIANSFSEVARRSPHVCTDTVSSSGQDDRKDLISKDVNVAKTSCEDYTPTLSLLSRLKQQRTRLVDVEGIKEDGMSAEPTLSSCRQFSYPASVSEAASHAKFSQEKVSVQNRNKHLGDSDLSLSLGICREQSFSTCGFGSPFFFSNRTGSLPFENVHTLAQQRHTVNHPSDEDSKAASQRLKATETSTAQLTIFYAGAVHIYNDVPKDKAKAIMLLAESANAGSSHNTHQSMETRFGTQSHISNPSQSLLQHCSSSSAPDTAPQNVHDAGKPVSSVGKTLNGLSQPALQPAGNVSYTALPQARRMSLQRFLQKRTERSRDTSPYVTDKYIESGITLPRSRPSSPSANGSRAASPAALCTGSPCRPSAYGDYTRSESGRSSPALTPLTAKNNSVRVSIASP</sequence>
<evidence type="ECO:0000313" key="1">
    <source>
        <dbReference type="EMBL" id="KAJ7526675.1"/>
    </source>
</evidence>
<accession>A0ACC2BAC0</accession>
<gene>
    <name evidence="1" type="ORF">O6H91_16G018100</name>
</gene>
<comment type="caution">
    <text evidence="1">The sequence shown here is derived from an EMBL/GenBank/DDBJ whole genome shotgun (WGS) entry which is preliminary data.</text>
</comment>
<organism evidence="1 2">
    <name type="scientific">Diphasiastrum complanatum</name>
    <name type="common">Issler's clubmoss</name>
    <name type="synonym">Lycopodium complanatum</name>
    <dbReference type="NCBI Taxonomy" id="34168"/>
    <lineage>
        <taxon>Eukaryota</taxon>
        <taxon>Viridiplantae</taxon>
        <taxon>Streptophyta</taxon>
        <taxon>Embryophyta</taxon>
        <taxon>Tracheophyta</taxon>
        <taxon>Lycopodiopsida</taxon>
        <taxon>Lycopodiales</taxon>
        <taxon>Lycopodiaceae</taxon>
        <taxon>Lycopodioideae</taxon>
        <taxon>Diphasiastrum</taxon>
    </lineage>
</organism>
<protein>
    <submittedName>
        <fullName evidence="1">Uncharacterized protein</fullName>
    </submittedName>
</protein>
<proteinExistence type="predicted"/>
<keyword evidence="2" id="KW-1185">Reference proteome</keyword>
<dbReference type="EMBL" id="CM055107">
    <property type="protein sequence ID" value="KAJ7526675.1"/>
    <property type="molecule type" value="Genomic_DNA"/>
</dbReference>
<name>A0ACC2BAC0_DIPCM</name>
<reference evidence="2" key="1">
    <citation type="journal article" date="2024" name="Proc. Natl. Acad. Sci. U.S.A.">
        <title>Extraordinary preservation of gene collinearity over three hundred million years revealed in homosporous lycophytes.</title>
        <authorList>
            <person name="Li C."/>
            <person name="Wickell D."/>
            <person name="Kuo L.Y."/>
            <person name="Chen X."/>
            <person name="Nie B."/>
            <person name="Liao X."/>
            <person name="Peng D."/>
            <person name="Ji J."/>
            <person name="Jenkins J."/>
            <person name="Williams M."/>
            <person name="Shu S."/>
            <person name="Plott C."/>
            <person name="Barry K."/>
            <person name="Rajasekar S."/>
            <person name="Grimwood J."/>
            <person name="Han X."/>
            <person name="Sun S."/>
            <person name="Hou Z."/>
            <person name="He W."/>
            <person name="Dai G."/>
            <person name="Sun C."/>
            <person name="Schmutz J."/>
            <person name="Leebens-Mack J.H."/>
            <person name="Li F.W."/>
            <person name="Wang L."/>
        </authorList>
    </citation>
    <scope>NUCLEOTIDE SEQUENCE [LARGE SCALE GENOMIC DNA]</scope>
    <source>
        <strain evidence="2">cv. PW_Plant_1</strain>
    </source>
</reference>
<evidence type="ECO:0000313" key="2">
    <source>
        <dbReference type="Proteomes" id="UP001162992"/>
    </source>
</evidence>
<dbReference type="Proteomes" id="UP001162992">
    <property type="component" value="Chromosome 16"/>
</dbReference>